<evidence type="ECO:0000313" key="13">
    <source>
        <dbReference type="Proteomes" id="UP000829196"/>
    </source>
</evidence>
<dbReference type="OrthoDB" id="28748at2759"/>
<evidence type="ECO:0000256" key="6">
    <source>
        <dbReference type="ARBA" id="ARBA00022824"/>
    </source>
</evidence>
<evidence type="ECO:0000313" key="12">
    <source>
        <dbReference type="EMBL" id="KAI0510511.1"/>
    </source>
</evidence>
<dbReference type="AlphaFoldDB" id="A0A8T3BER8"/>
<evidence type="ECO:0000256" key="5">
    <source>
        <dbReference type="ARBA" id="ARBA00022692"/>
    </source>
</evidence>
<evidence type="ECO:0000256" key="2">
    <source>
        <dbReference type="ARBA" id="ARBA00004687"/>
    </source>
</evidence>
<dbReference type="PANTHER" id="PTHR21072:SF13">
    <property type="entry name" value="GPI TRANSAMIDASE COMPONENT PIG-S"/>
    <property type="match status" value="1"/>
</dbReference>
<proteinExistence type="inferred from homology"/>
<dbReference type="PANTHER" id="PTHR21072">
    <property type="entry name" value="GPI TRANSAMIDASE COMPONENT PIG-S"/>
    <property type="match status" value="1"/>
</dbReference>
<evidence type="ECO:0000256" key="10">
    <source>
        <dbReference type="SAM" id="MobiDB-lite"/>
    </source>
</evidence>
<evidence type="ECO:0000256" key="3">
    <source>
        <dbReference type="ARBA" id="ARBA00005316"/>
    </source>
</evidence>
<keyword evidence="8 11" id="KW-0472">Membrane</keyword>
<keyword evidence="6" id="KW-0256">Endoplasmic reticulum</keyword>
<comment type="similarity">
    <text evidence="3">Belongs to the PIGS family.</text>
</comment>
<name>A0A8T3BER8_DENNO</name>
<reference evidence="12" key="1">
    <citation type="journal article" date="2022" name="Front. Genet.">
        <title>Chromosome-Scale Assembly of the Dendrobium nobile Genome Provides Insights Into the Molecular Mechanism of the Biosynthesis of the Medicinal Active Ingredient of Dendrobium.</title>
        <authorList>
            <person name="Xu Q."/>
            <person name="Niu S.-C."/>
            <person name="Li K.-L."/>
            <person name="Zheng P.-J."/>
            <person name="Zhang X.-J."/>
            <person name="Jia Y."/>
            <person name="Liu Y."/>
            <person name="Niu Y.-X."/>
            <person name="Yu L.-H."/>
            <person name="Chen D.-F."/>
            <person name="Zhang G.-Q."/>
        </authorList>
    </citation>
    <scope>NUCLEOTIDE SEQUENCE</scope>
    <source>
        <tissue evidence="12">Leaf</tissue>
    </source>
</reference>
<evidence type="ECO:0000256" key="8">
    <source>
        <dbReference type="ARBA" id="ARBA00023136"/>
    </source>
</evidence>
<evidence type="ECO:0000256" key="4">
    <source>
        <dbReference type="ARBA" id="ARBA00022502"/>
    </source>
</evidence>
<gene>
    <name evidence="12" type="ORF">KFK09_011115</name>
</gene>
<accession>A0A8T3BER8</accession>
<dbReference type="InterPro" id="IPR019540">
    <property type="entry name" value="PtdIno-glycan_biosynth_class_S"/>
</dbReference>
<dbReference type="Pfam" id="PF10510">
    <property type="entry name" value="PIG-S"/>
    <property type="match status" value="1"/>
</dbReference>
<dbReference type="EMBL" id="JAGYWB010000009">
    <property type="protein sequence ID" value="KAI0510511.1"/>
    <property type="molecule type" value="Genomic_DNA"/>
</dbReference>
<keyword evidence="5 11" id="KW-0812">Transmembrane</keyword>
<evidence type="ECO:0000256" key="7">
    <source>
        <dbReference type="ARBA" id="ARBA00022989"/>
    </source>
</evidence>
<dbReference type="Proteomes" id="UP000829196">
    <property type="component" value="Unassembled WGS sequence"/>
</dbReference>
<sequence>MAEISESEPLNPNPDSPDSGASSRRSTMPGTKRLMVTLSVLLPFLAGLPFLLKSTEIYRSPLPFSSIDSLSYRLLPEPPSPPCRLQVVFLRPGIGDSADRLARLISDEVDKRIEGSLTCGSCGRNFAVSVTVDSGNGGCARSGIGEGDPCFWLCGVVDSLGLRNNDEVVDEMLDAALGKGGRCMGSGVGKVYTVLVGESDAQEGVRIVVGKHRHAWVEGNVGENDAALLIANIFIKYFVNGGREEFVAQRKGEFVPVGLDGSVVLSFSLLNAEPNDWVYDWNFQKIDEVMLAPVVQALAPVANIHIESQVLYHTPKSSICNWDDKSGGNIFGIGDLPFFVNSNEWHLDTSIAAAGRSKILQFVVYVPSRNECPLLLQLPNGQISKTNGFISPMWGGVIVWNPPECSADSQNKPLIRRTMSPEDLQKIFHVIVGQLRLLFGFKSDYIQDDGMDQINILASEKGFTEWELDVLYRHHACYNLISCTTTLESLSKLVQSLPRMIIMDDIGKQVKYSLEAASLAENNASLGIYDASAASSLQARSLAEDAFFHPSIMSISYSSLEHYFAIYMPFFAPVSLHLILAVVREIGRYRRERAKYLSFMAEQAKTS</sequence>
<evidence type="ECO:0000256" key="11">
    <source>
        <dbReference type="SAM" id="Phobius"/>
    </source>
</evidence>
<feature type="transmembrane region" description="Helical" evidence="11">
    <location>
        <begin position="563"/>
        <end position="583"/>
    </location>
</feature>
<organism evidence="12 13">
    <name type="scientific">Dendrobium nobile</name>
    <name type="common">Orchid</name>
    <dbReference type="NCBI Taxonomy" id="94219"/>
    <lineage>
        <taxon>Eukaryota</taxon>
        <taxon>Viridiplantae</taxon>
        <taxon>Streptophyta</taxon>
        <taxon>Embryophyta</taxon>
        <taxon>Tracheophyta</taxon>
        <taxon>Spermatophyta</taxon>
        <taxon>Magnoliopsida</taxon>
        <taxon>Liliopsida</taxon>
        <taxon>Asparagales</taxon>
        <taxon>Orchidaceae</taxon>
        <taxon>Epidendroideae</taxon>
        <taxon>Malaxideae</taxon>
        <taxon>Dendrobiinae</taxon>
        <taxon>Dendrobium</taxon>
    </lineage>
</organism>
<evidence type="ECO:0000256" key="9">
    <source>
        <dbReference type="ARBA" id="ARBA00023180"/>
    </source>
</evidence>
<dbReference type="GO" id="GO:0006506">
    <property type="term" value="P:GPI anchor biosynthetic process"/>
    <property type="evidence" value="ECO:0007669"/>
    <property type="project" value="UniProtKB-KW"/>
</dbReference>
<keyword evidence="4" id="KW-0337">GPI-anchor biosynthesis</keyword>
<comment type="subcellular location">
    <subcellularLocation>
        <location evidence="1">Endoplasmic reticulum membrane</location>
        <topology evidence="1">Multi-pass membrane protein</topology>
    </subcellularLocation>
</comment>
<comment type="caution">
    <text evidence="12">The sequence shown here is derived from an EMBL/GenBank/DDBJ whole genome shotgun (WGS) entry which is preliminary data.</text>
</comment>
<dbReference type="GO" id="GO:0042765">
    <property type="term" value="C:GPI-anchor transamidase complex"/>
    <property type="evidence" value="ECO:0007669"/>
    <property type="project" value="InterPro"/>
</dbReference>
<evidence type="ECO:0008006" key="14">
    <source>
        <dbReference type="Google" id="ProtNLM"/>
    </source>
</evidence>
<dbReference type="SMR" id="A0A8T3BER8"/>
<dbReference type="GO" id="GO:0016255">
    <property type="term" value="P:attachment of GPI anchor to protein"/>
    <property type="evidence" value="ECO:0007669"/>
    <property type="project" value="InterPro"/>
</dbReference>
<keyword evidence="9" id="KW-0325">Glycoprotein</keyword>
<comment type="pathway">
    <text evidence="2">Glycolipid biosynthesis; glycosylphosphatidylinositol-anchor biosynthesis.</text>
</comment>
<keyword evidence="13" id="KW-1185">Reference proteome</keyword>
<keyword evidence="7 11" id="KW-1133">Transmembrane helix</keyword>
<feature type="region of interest" description="Disordered" evidence="10">
    <location>
        <begin position="1"/>
        <end position="27"/>
    </location>
</feature>
<evidence type="ECO:0000256" key="1">
    <source>
        <dbReference type="ARBA" id="ARBA00004477"/>
    </source>
</evidence>
<protein>
    <recommendedName>
        <fullName evidence="14">GPI transamidase component PIG-S</fullName>
    </recommendedName>
</protein>